<feature type="domain" description="Ig-like" evidence="1">
    <location>
        <begin position="97"/>
        <end position="253"/>
    </location>
</feature>
<name>A0A3B5M3U0_9TELE</name>
<sequence>MIQNFCFSMTDCGLTVMPSEVYVKYGDSASINCSTTSKDPALMNWEFAVGKTSGTPPSVTWMIEKLEDFTVEPFCFVTLDTDEQCKMKPNITLYKLPDSVAVSAAGNGPMKEGEEHQLQCQIYSVAPAKKLLVKWHKDDKTVLTDYLKSSDVTPLPECLKDSTKSDNGSLFRCEVEFQFGPAGPLVPPSMASEPYTTVVHCRFFIALYLNVRASTVGRQKIITITGATSTNAGRYICVATNKVGKVTRSTTLLLKGIILCKKKLSNIANVTKDEKKLYKEMQAIVSAILFFLLLQICPLTSPSTGGFSYLSC</sequence>
<reference evidence="2" key="2">
    <citation type="submission" date="2025-09" db="UniProtKB">
        <authorList>
            <consortium name="Ensembl"/>
        </authorList>
    </citation>
    <scope>IDENTIFICATION</scope>
</reference>
<dbReference type="GO" id="GO:0007155">
    <property type="term" value="P:cell adhesion"/>
    <property type="evidence" value="ECO:0007669"/>
    <property type="project" value="InterPro"/>
</dbReference>
<evidence type="ECO:0000313" key="3">
    <source>
        <dbReference type="Proteomes" id="UP000261380"/>
    </source>
</evidence>
<accession>A0A3B5M3U0</accession>
<dbReference type="PANTHER" id="PTHR13771">
    <property type="entry name" value="INTERCELLULAR ADHESION MOLECULE"/>
    <property type="match status" value="1"/>
</dbReference>
<dbReference type="Ensembl" id="ENSXCOT00000014825.1">
    <property type="protein sequence ID" value="ENSXCOP00000014639.1"/>
    <property type="gene ID" value="ENSXCOG00000011111.1"/>
</dbReference>
<dbReference type="InterPro" id="IPR013783">
    <property type="entry name" value="Ig-like_fold"/>
</dbReference>
<dbReference type="InterPro" id="IPR013098">
    <property type="entry name" value="Ig_I-set"/>
</dbReference>
<dbReference type="InterPro" id="IPR013768">
    <property type="entry name" value="ICAM_N"/>
</dbReference>
<reference evidence="2" key="1">
    <citation type="submission" date="2025-08" db="UniProtKB">
        <authorList>
            <consortium name="Ensembl"/>
        </authorList>
    </citation>
    <scope>IDENTIFICATION</scope>
</reference>
<dbReference type="Pfam" id="PF03921">
    <property type="entry name" value="ICAM_N"/>
    <property type="match status" value="1"/>
</dbReference>
<dbReference type="PANTHER" id="PTHR13771:SF9">
    <property type="entry name" value="INTERCELLULAR ADHESION MOLECULE 5"/>
    <property type="match status" value="1"/>
</dbReference>
<proteinExistence type="predicted"/>
<dbReference type="AlphaFoldDB" id="A0A3B5M3U0"/>
<dbReference type="Gene3D" id="2.60.40.10">
    <property type="entry name" value="Immunoglobulins"/>
    <property type="match status" value="3"/>
</dbReference>
<dbReference type="SUPFAM" id="SSF48726">
    <property type="entry name" value="Immunoglobulin"/>
    <property type="match status" value="2"/>
</dbReference>
<protein>
    <recommendedName>
        <fullName evidence="1">Ig-like domain-containing protein</fullName>
    </recommendedName>
</protein>
<dbReference type="InterPro" id="IPR036179">
    <property type="entry name" value="Ig-like_dom_sf"/>
</dbReference>
<dbReference type="STRING" id="32473.ENSXCOP00000014639"/>
<dbReference type="InterPro" id="IPR003599">
    <property type="entry name" value="Ig_sub"/>
</dbReference>
<dbReference type="Proteomes" id="UP000261380">
    <property type="component" value="Unplaced"/>
</dbReference>
<dbReference type="InterPro" id="IPR007110">
    <property type="entry name" value="Ig-like_dom"/>
</dbReference>
<evidence type="ECO:0000313" key="2">
    <source>
        <dbReference type="Ensembl" id="ENSXCOP00000014639.1"/>
    </source>
</evidence>
<organism evidence="2 3">
    <name type="scientific">Xiphophorus couchianus</name>
    <name type="common">Monterrey platyfish</name>
    <dbReference type="NCBI Taxonomy" id="32473"/>
    <lineage>
        <taxon>Eukaryota</taxon>
        <taxon>Metazoa</taxon>
        <taxon>Chordata</taxon>
        <taxon>Craniata</taxon>
        <taxon>Vertebrata</taxon>
        <taxon>Euteleostomi</taxon>
        <taxon>Actinopterygii</taxon>
        <taxon>Neopterygii</taxon>
        <taxon>Teleostei</taxon>
        <taxon>Neoteleostei</taxon>
        <taxon>Acanthomorphata</taxon>
        <taxon>Ovalentaria</taxon>
        <taxon>Atherinomorphae</taxon>
        <taxon>Cyprinodontiformes</taxon>
        <taxon>Poeciliidae</taxon>
        <taxon>Poeciliinae</taxon>
        <taxon>Xiphophorus</taxon>
    </lineage>
</organism>
<dbReference type="PROSITE" id="PS50835">
    <property type="entry name" value="IG_LIKE"/>
    <property type="match status" value="1"/>
</dbReference>
<dbReference type="GO" id="GO:0005178">
    <property type="term" value="F:integrin binding"/>
    <property type="evidence" value="ECO:0007669"/>
    <property type="project" value="InterPro"/>
</dbReference>
<dbReference type="InterPro" id="IPR047012">
    <property type="entry name" value="ICAM_VCAM"/>
</dbReference>
<evidence type="ECO:0000259" key="1">
    <source>
        <dbReference type="PROSITE" id="PS50835"/>
    </source>
</evidence>
<dbReference type="Pfam" id="PF07679">
    <property type="entry name" value="I-set"/>
    <property type="match status" value="1"/>
</dbReference>
<dbReference type="SMART" id="SM00409">
    <property type="entry name" value="IG"/>
    <property type="match status" value="1"/>
</dbReference>
<dbReference type="GeneTree" id="ENSGT00940000159005"/>
<keyword evidence="3" id="KW-1185">Reference proteome</keyword>